<dbReference type="InterPro" id="IPR014001">
    <property type="entry name" value="Helicase_ATP-bd"/>
</dbReference>
<dbReference type="PANTHER" id="PTHR11274">
    <property type="entry name" value="RAD25/XP-B DNA REPAIR HELICASE"/>
    <property type="match status" value="1"/>
</dbReference>
<dbReference type="GO" id="GO:0016787">
    <property type="term" value="F:hydrolase activity"/>
    <property type="evidence" value="ECO:0007669"/>
    <property type="project" value="UniProtKB-KW"/>
</dbReference>
<dbReference type="Gene3D" id="3.40.50.300">
    <property type="entry name" value="P-loop containing nucleotide triphosphate hydrolases"/>
    <property type="match status" value="2"/>
</dbReference>
<dbReference type="GO" id="GO:0006367">
    <property type="term" value="P:transcription initiation at RNA polymerase II promoter"/>
    <property type="evidence" value="ECO:0007669"/>
    <property type="project" value="TreeGrafter"/>
</dbReference>
<organism evidence="6">
    <name type="scientific">viral metagenome</name>
    <dbReference type="NCBI Taxonomy" id="1070528"/>
    <lineage>
        <taxon>unclassified sequences</taxon>
        <taxon>metagenomes</taxon>
        <taxon>organismal metagenomes</taxon>
    </lineage>
</organism>
<evidence type="ECO:0000256" key="1">
    <source>
        <dbReference type="ARBA" id="ARBA00022741"/>
    </source>
</evidence>
<sequence length="421" mass="48653">MSIKINLDKIPYEKRQQIDKELEVKIENKFCPQPKYIIPYKIIDDDIVIPFSYAARQIKIKRPTRELFGKIEIDFNTSLRKEQEVVVSEATKILSKKGSVIISCYTGFGKTISAIHIACKIKFKTLVIVNKIILIKQWEESIKTFCSEDVIIQNLTAKSTKKDADFYIINAQNIAKMGNDFFNDIGLVIVDEAHLIMAETLSKSLHYIQPRYLLGLTATPYRPDGLNSLLNFYFGEDKIIRKLQREHIVYKVETGFKPNIEYTANNKVNWGAILDSQANDEERNELIIEILKYFKDRNFLVLTKRISQGDYLIERLKQENEKVTSLLGSNQEFDTEARILIGTNSKIGTGFDHKKLDALLLAADVEEYFIQYLGRIFRTKEGVPIVVDLVDNNNILIKHWLTRRDTYIDHGGKIKTTLFKK</sequence>
<dbReference type="PANTHER" id="PTHR11274:SF0">
    <property type="entry name" value="GENERAL TRANSCRIPTION AND DNA REPAIR FACTOR IIH HELICASE SUBUNIT XPB"/>
    <property type="match status" value="1"/>
</dbReference>
<feature type="domain" description="Helicase ATP-binding" evidence="5">
    <location>
        <begin position="91"/>
        <end position="238"/>
    </location>
</feature>
<accession>A0A6C0J1W8</accession>
<keyword evidence="4" id="KW-0067">ATP-binding</keyword>
<dbReference type="GO" id="GO:0005675">
    <property type="term" value="C:transcription factor TFIIH holo complex"/>
    <property type="evidence" value="ECO:0007669"/>
    <property type="project" value="TreeGrafter"/>
</dbReference>
<evidence type="ECO:0000256" key="2">
    <source>
        <dbReference type="ARBA" id="ARBA00022801"/>
    </source>
</evidence>
<dbReference type="Pfam" id="PF04851">
    <property type="entry name" value="ResIII"/>
    <property type="match status" value="1"/>
</dbReference>
<evidence type="ECO:0000256" key="4">
    <source>
        <dbReference type="ARBA" id="ARBA00022840"/>
    </source>
</evidence>
<dbReference type="InterPro" id="IPR027417">
    <property type="entry name" value="P-loop_NTPase"/>
</dbReference>
<dbReference type="EMBL" id="MN740295">
    <property type="protein sequence ID" value="QHT98770.1"/>
    <property type="molecule type" value="Genomic_DNA"/>
</dbReference>
<proteinExistence type="predicted"/>
<dbReference type="GO" id="GO:0043138">
    <property type="term" value="F:3'-5' DNA helicase activity"/>
    <property type="evidence" value="ECO:0007669"/>
    <property type="project" value="TreeGrafter"/>
</dbReference>
<dbReference type="InterPro" id="IPR006935">
    <property type="entry name" value="Helicase/UvrB_N"/>
</dbReference>
<dbReference type="GO" id="GO:0000112">
    <property type="term" value="C:nucleotide-excision repair factor 3 complex"/>
    <property type="evidence" value="ECO:0007669"/>
    <property type="project" value="TreeGrafter"/>
</dbReference>
<dbReference type="SUPFAM" id="SSF52540">
    <property type="entry name" value="P-loop containing nucleoside triphosphate hydrolases"/>
    <property type="match status" value="2"/>
</dbReference>
<name>A0A6C0J1W8_9ZZZZ</name>
<dbReference type="InterPro" id="IPR050615">
    <property type="entry name" value="ATP-dep_DNA_Helicase"/>
</dbReference>
<keyword evidence="1" id="KW-0547">Nucleotide-binding</keyword>
<dbReference type="PROSITE" id="PS51192">
    <property type="entry name" value="HELICASE_ATP_BIND_1"/>
    <property type="match status" value="1"/>
</dbReference>
<dbReference type="GO" id="GO:0097550">
    <property type="term" value="C:transcription preinitiation complex"/>
    <property type="evidence" value="ECO:0007669"/>
    <property type="project" value="TreeGrafter"/>
</dbReference>
<protein>
    <recommendedName>
        <fullName evidence="5">Helicase ATP-binding domain-containing protein</fullName>
    </recommendedName>
</protein>
<evidence type="ECO:0000259" key="5">
    <source>
        <dbReference type="PROSITE" id="PS51192"/>
    </source>
</evidence>
<dbReference type="AlphaFoldDB" id="A0A6C0J1W8"/>
<dbReference type="GO" id="GO:0005524">
    <property type="term" value="F:ATP binding"/>
    <property type="evidence" value="ECO:0007669"/>
    <property type="project" value="UniProtKB-KW"/>
</dbReference>
<evidence type="ECO:0000256" key="3">
    <source>
        <dbReference type="ARBA" id="ARBA00022806"/>
    </source>
</evidence>
<dbReference type="GO" id="GO:0003677">
    <property type="term" value="F:DNA binding"/>
    <property type="evidence" value="ECO:0007669"/>
    <property type="project" value="InterPro"/>
</dbReference>
<keyword evidence="2" id="KW-0378">Hydrolase</keyword>
<keyword evidence="3" id="KW-0347">Helicase</keyword>
<reference evidence="6" key="1">
    <citation type="journal article" date="2020" name="Nature">
        <title>Giant virus diversity and host interactions through global metagenomics.</title>
        <authorList>
            <person name="Schulz F."/>
            <person name="Roux S."/>
            <person name="Paez-Espino D."/>
            <person name="Jungbluth S."/>
            <person name="Walsh D.A."/>
            <person name="Denef V.J."/>
            <person name="McMahon K.D."/>
            <person name="Konstantinidis K.T."/>
            <person name="Eloe-Fadrosh E.A."/>
            <person name="Kyrpides N.C."/>
            <person name="Woyke T."/>
        </authorList>
    </citation>
    <scope>NUCLEOTIDE SEQUENCE</scope>
    <source>
        <strain evidence="6">GVMAG-M-3300025676-16</strain>
    </source>
</reference>
<dbReference type="SMART" id="SM00487">
    <property type="entry name" value="DEXDc"/>
    <property type="match status" value="1"/>
</dbReference>
<evidence type="ECO:0000313" key="6">
    <source>
        <dbReference type="EMBL" id="QHT98770.1"/>
    </source>
</evidence>